<evidence type="ECO:0000256" key="1">
    <source>
        <dbReference type="SAM" id="MobiDB-lite"/>
    </source>
</evidence>
<dbReference type="OrthoDB" id="1844152at2759"/>
<keyword evidence="2" id="KW-0503">Monooxygenase</keyword>
<evidence type="ECO:0000313" key="3">
    <source>
        <dbReference type="Proteomes" id="UP000756921"/>
    </source>
</evidence>
<accession>A0A9P6GQ28</accession>
<dbReference type="InterPro" id="IPR036396">
    <property type="entry name" value="Cyt_P450_sf"/>
</dbReference>
<gene>
    <name evidence="2" type="ORF">PMIN01_02380</name>
</gene>
<dbReference type="Proteomes" id="UP000756921">
    <property type="component" value="Unassembled WGS sequence"/>
</dbReference>
<proteinExistence type="predicted"/>
<name>A0A9P6GQ28_9PLEO</name>
<organism evidence="2 3">
    <name type="scientific">Paraphaeosphaeria minitans</name>
    <dbReference type="NCBI Taxonomy" id="565426"/>
    <lineage>
        <taxon>Eukaryota</taxon>
        <taxon>Fungi</taxon>
        <taxon>Dikarya</taxon>
        <taxon>Ascomycota</taxon>
        <taxon>Pezizomycotina</taxon>
        <taxon>Dothideomycetes</taxon>
        <taxon>Pleosporomycetidae</taxon>
        <taxon>Pleosporales</taxon>
        <taxon>Massarineae</taxon>
        <taxon>Didymosphaeriaceae</taxon>
        <taxon>Paraphaeosphaeria</taxon>
    </lineage>
</organism>
<comment type="caution">
    <text evidence="2">The sequence shown here is derived from an EMBL/GenBank/DDBJ whole genome shotgun (WGS) entry which is preliminary data.</text>
</comment>
<dbReference type="GO" id="GO:0020037">
    <property type="term" value="F:heme binding"/>
    <property type="evidence" value="ECO:0007669"/>
    <property type="project" value="InterPro"/>
</dbReference>
<keyword evidence="2" id="KW-0560">Oxidoreductase</keyword>
<reference evidence="2" key="1">
    <citation type="journal article" date="2020" name="Mol. Plant Microbe Interact.">
        <title>Genome Sequence of the Biocontrol Agent Coniothyrium minitans strain Conio (IMI 134523).</title>
        <authorList>
            <person name="Patel D."/>
            <person name="Shittu T.A."/>
            <person name="Baroncelli R."/>
            <person name="Muthumeenakshi S."/>
            <person name="Osborne T.H."/>
            <person name="Janganan T.K."/>
            <person name="Sreenivasaprasad S."/>
        </authorList>
    </citation>
    <scope>NUCLEOTIDE SEQUENCE</scope>
    <source>
        <strain evidence="2">Conio</strain>
    </source>
</reference>
<dbReference type="GO" id="GO:0005506">
    <property type="term" value="F:iron ion binding"/>
    <property type="evidence" value="ECO:0007669"/>
    <property type="project" value="InterPro"/>
</dbReference>
<dbReference type="GO" id="GO:0016705">
    <property type="term" value="F:oxidoreductase activity, acting on paired donors, with incorporation or reduction of molecular oxygen"/>
    <property type="evidence" value="ECO:0007669"/>
    <property type="project" value="InterPro"/>
</dbReference>
<feature type="region of interest" description="Disordered" evidence="1">
    <location>
        <begin position="16"/>
        <end position="42"/>
    </location>
</feature>
<sequence length="137" mass="15314">MNAAVHPLVSASMSYLSRQDEVRTPTPPAGTTVDKRASDRVKRSCFRPSSGAIETRRYNFMGGRSLCRPFSDALLNPDVYKRPERFDGYRADHFVFGMGKLICPGRVFAVTEVKTAPEVILLTLDVKLEPGYFPKTI</sequence>
<feature type="compositionally biased region" description="Basic and acidic residues" evidence="1">
    <location>
        <begin position="33"/>
        <end position="42"/>
    </location>
</feature>
<dbReference type="SUPFAM" id="SSF48264">
    <property type="entry name" value="Cytochrome P450"/>
    <property type="match status" value="1"/>
</dbReference>
<protein>
    <submittedName>
        <fullName evidence="2">Dihydromonacolin L monooxygenase LovA 6</fullName>
    </submittedName>
</protein>
<evidence type="ECO:0000313" key="2">
    <source>
        <dbReference type="EMBL" id="KAF9739746.1"/>
    </source>
</evidence>
<dbReference type="GO" id="GO:0004497">
    <property type="term" value="F:monooxygenase activity"/>
    <property type="evidence" value="ECO:0007669"/>
    <property type="project" value="UniProtKB-KW"/>
</dbReference>
<dbReference type="EMBL" id="WJXW01000002">
    <property type="protein sequence ID" value="KAF9739746.1"/>
    <property type="molecule type" value="Genomic_DNA"/>
</dbReference>
<dbReference type="Gene3D" id="1.10.630.10">
    <property type="entry name" value="Cytochrome P450"/>
    <property type="match status" value="1"/>
</dbReference>
<dbReference type="AlphaFoldDB" id="A0A9P6GQ28"/>
<keyword evidence="3" id="KW-1185">Reference proteome</keyword>